<organism evidence="1 2">
    <name type="scientific">Pseudovibrio japonicus</name>
    <dbReference type="NCBI Taxonomy" id="366534"/>
    <lineage>
        <taxon>Bacteria</taxon>
        <taxon>Pseudomonadati</taxon>
        <taxon>Pseudomonadota</taxon>
        <taxon>Alphaproteobacteria</taxon>
        <taxon>Hyphomicrobiales</taxon>
        <taxon>Stappiaceae</taxon>
        <taxon>Pseudovibrio</taxon>
    </lineage>
</organism>
<reference evidence="2" key="1">
    <citation type="journal article" date="2019" name="Int. J. Syst. Evol. Microbiol.">
        <title>The Global Catalogue of Microorganisms (GCM) 10K type strain sequencing project: providing services to taxonomists for standard genome sequencing and annotation.</title>
        <authorList>
            <consortium name="The Broad Institute Genomics Platform"/>
            <consortium name="The Broad Institute Genome Sequencing Center for Infectious Disease"/>
            <person name="Wu L."/>
            <person name="Ma J."/>
        </authorList>
    </citation>
    <scope>NUCLEOTIDE SEQUENCE [LARGE SCALE GENOMIC DNA]</scope>
    <source>
        <strain evidence="2">KCTC 12861</strain>
    </source>
</reference>
<gene>
    <name evidence="1" type="ORF">GCM10007094_41350</name>
</gene>
<proteinExistence type="predicted"/>
<dbReference type="EMBL" id="BMXE01000010">
    <property type="protein sequence ID" value="GHB47781.1"/>
    <property type="molecule type" value="Genomic_DNA"/>
</dbReference>
<dbReference type="Proteomes" id="UP000637980">
    <property type="component" value="Unassembled WGS sequence"/>
</dbReference>
<sequence length="126" mass="13963">MGRMKTYGVTVSGFPEAVYSALTPAKARVQAWYEYTSAFECTFKEFLKISTLRRCDVPEKDGYGYVRRSYGVDPKIGGRVRLINEGSSSGCEGEVAYPGSSTAHVRVLLDGRDSSVWVHPNNIRSI</sequence>
<protein>
    <submittedName>
        <fullName evidence="1">Uncharacterized protein</fullName>
    </submittedName>
</protein>
<accession>A0ABQ3EN23</accession>
<evidence type="ECO:0000313" key="1">
    <source>
        <dbReference type="EMBL" id="GHB47781.1"/>
    </source>
</evidence>
<comment type="caution">
    <text evidence="1">The sequence shown here is derived from an EMBL/GenBank/DDBJ whole genome shotgun (WGS) entry which is preliminary data.</text>
</comment>
<keyword evidence="2" id="KW-1185">Reference proteome</keyword>
<evidence type="ECO:0000313" key="2">
    <source>
        <dbReference type="Proteomes" id="UP000637980"/>
    </source>
</evidence>
<name>A0ABQ3EN23_9HYPH</name>